<dbReference type="OrthoDB" id="9759607at2"/>
<dbReference type="Pfam" id="PF00990">
    <property type="entry name" value="GGDEF"/>
    <property type="match status" value="1"/>
</dbReference>
<dbReference type="InterPro" id="IPR000160">
    <property type="entry name" value="GGDEF_dom"/>
</dbReference>
<dbReference type="SMART" id="SM00267">
    <property type="entry name" value="GGDEF"/>
    <property type="match status" value="1"/>
</dbReference>
<accession>A0A5S4TH04</accession>
<protein>
    <submittedName>
        <fullName evidence="2">GGDEF domain-containing protein</fullName>
    </submittedName>
</protein>
<sequence length="162" mass="17830">NRLQFSQILGEKIAKAEREEQKFAVLFIDLDRFKVINDTLGHDAGDRFLAETGQRITDCLRADDVVARLGGDEFVVVLNQVRGRDGVSRVATNLLAAIAGPTVLSGHECRTSGSIGIAIYPDHGTDEQTLTKRADIAMYEAKAEGKNGFRFYSKDIKSQSIE</sequence>
<proteinExistence type="predicted"/>
<dbReference type="PROSITE" id="PS50887">
    <property type="entry name" value="GGDEF"/>
    <property type="match status" value="1"/>
</dbReference>
<organism evidence="2 3">
    <name type="scientific">Streptococcus pyogenes</name>
    <dbReference type="NCBI Taxonomy" id="1314"/>
    <lineage>
        <taxon>Bacteria</taxon>
        <taxon>Bacillati</taxon>
        <taxon>Bacillota</taxon>
        <taxon>Bacilli</taxon>
        <taxon>Lactobacillales</taxon>
        <taxon>Streptococcaceae</taxon>
        <taxon>Streptococcus</taxon>
    </lineage>
</organism>
<dbReference type="AlphaFoldDB" id="A0A5S4TH04"/>
<name>A0A5S4TH04_STRPY</name>
<evidence type="ECO:0000259" key="1">
    <source>
        <dbReference type="PROSITE" id="PS50887"/>
    </source>
</evidence>
<dbReference type="Proteomes" id="UP000324058">
    <property type="component" value="Unassembled WGS sequence"/>
</dbReference>
<dbReference type="PANTHER" id="PTHR46663">
    <property type="entry name" value="DIGUANYLATE CYCLASE DGCT-RELATED"/>
    <property type="match status" value="1"/>
</dbReference>
<gene>
    <name evidence="2" type="ORF">E0F66_10690</name>
</gene>
<dbReference type="SUPFAM" id="SSF55073">
    <property type="entry name" value="Nucleotide cyclase"/>
    <property type="match status" value="1"/>
</dbReference>
<dbReference type="Gene3D" id="3.30.70.270">
    <property type="match status" value="1"/>
</dbReference>
<reference evidence="2 3" key="1">
    <citation type="submission" date="2019-02" db="EMBL/GenBank/DDBJ databases">
        <title>Novel genomic isolates of S. pyogenes and S. dysgalactiae subsp. equisimilis associated to necrotising fasciitis (NSTI).</title>
        <authorList>
            <person name="Barrantes I."/>
        </authorList>
    </citation>
    <scope>NUCLEOTIDE SEQUENCE [LARGE SCALE GENOMIC DNA]</scope>
    <source>
        <strain evidence="2 3">SPY2028</strain>
    </source>
</reference>
<dbReference type="InterPro" id="IPR052163">
    <property type="entry name" value="DGC-Regulatory_Protein"/>
</dbReference>
<feature type="domain" description="GGDEF" evidence="1">
    <location>
        <begin position="21"/>
        <end position="154"/>
    </location>
</feature>
<dbReference type="CDD" id="cd01949">
    <property type="entry name" value="GGDEF"/>
    <property type="match status" value="1"/>
</dbReference>
<comment type="caution">
    <text evidence="2">The sequence shown here is derived from an EMBL/GenBank/DDBJ whole genome shotgun (WGS) entry which is preliminary data.</text>
</comment>
<dbReference type="InterPro" id="IPR043128">
    <property type="entry name" value="Rev_trsase/Diguanyl_cyclase"/>
</dbReference>
<dbReference type="NCBIfam" id="TIGR00254">
    <property type="entry name" value="GGDEF"/>
    <property type="match status" value="1"/>
</dbReference>
<dbReference type="RefSeq" id="WP_148842557.1">
    <property type="nucleotide sequence ID" value="NZ_SJLL01000159.1"/>
</dbReference>
<evidence type="ECO:0000313" key="3">
    <source>
        <dbReference type="Proteomes" id="UP000324058"/>
    </source>
</evidence>
<dbReference type="PANTHER" id="PTHR46663:SF3">
    <property type="entry name" value="SLL0267 PROTEIN"/>
    <property type="match status" value="1"/>
</dbReference>
<feature type="non-terminal residue" evidence="2">
    <location>
        <position position="162"/>
    </location>
</feature>
<dbReference type="InterPro" id="IPR029787">
    <property type="entry name" value="Nucleotide_cyclase"/>
</dbReference>
<dbReference type="EMBL" id="SJLL01000159">
    <property type="protein sequence ID" value="TYK97444.1"/>
    <property type="molecule type" value="Genomic_DNA"/>
</dbReference>
<feature type="non-terminal residue" evidence="2">
    <location>
        <position position="1"/>
    </location>
</feature>
<evidence type="ECO:0000313" key="2">
    <source>
        <dbReference type="EMBL" id="TYK97444.1"/>
    </source>
</evidence>